<feature type="domain" description="Ricin B lectin" evidence="2">
    <location>
        <begin position="25"/>
        <end position="65"/>
    </location>
</feature>
<dbReference type="InterPro" id="IPR000772">
    <property type="entry name" value="Ricin_B_lectin"/>
</dbReference>
<dbReference type="EMBL" id="JAFBCL010000001">
    <property type="protein sequence ID" value="MBM7809679.1"/>
    <property type="molecule type" value="Genomic_DNA"/>
</dbReference>
<dbReference type="CDD" id="cd00161">
    <property type="entry name" value="beta-trefoil_Ricin-like"/>
    <property type="match status" value="1"/>
</dbReference>
<evidence type="ECO:0000313" key="6">
    <source>
        <dbReference type="Proteomes" id="UP001195724"/>
    </source>
</evidence>
<evidence type="ECO:0000313" key="4">
    <source>
        <dbReference type="EMBL" id="QTR03978.1"/>
    </source>
</evidence>
<name>A0A8T8HZX7_9PSEU</name>
<dbReference type="SUPFAM" id="SSF50370">
    <property type="entry name" value="Ricin B-like lectins"/>
    <property type="match status" value="1"/>
</dbReference>
<dbReference type="AlphaFoldDB" id="A0A8T8HZX7"/>
<organism evidence="4 5">
    <name type="scientific">Saccharothrix algeriensis</name>
    <dbReference type="NCBI Taxonomy" id="173560"/>
    <lineage>
        <taxon>Bacteria</taxon>
        <taxon>Bacillati</taxon>
        <taxon>Actinomycetota</taxon>
        <taxon>Actinomycetes</taxon>
        <taxon>Pseudonocardiales</taxon>
        <taxon>Pseudonocardiaceae</taxon>
        <taxon>Saccharothrix</taxon>
    </lineage>
</organism>
<accession>A0A8T8HZX7</accession>
<protein>
    <submittedName>
        <fullName evidence="4">RICIN domain-containing protein</fullName>
    </submittedName>
</protein>
<evidence type="ECO:0000313" key="5">
    <source>
        <dbReference type="Proteomes" id="UP000671828"/>
    </source>
</evidence>
<evidence type="ECO:0000259" key="2">
    <source>
        <dbReference type="Pfam" id="PF14200"/>
    </source>
</evidence>
<evidence type="ECO:0000256" key="1">
    <source>
        <dbReference type="SAM" id="MobiDB-lite"/>
    </source>
</evidence>
<evidence type="ECO:0000313" key="3">
    <source>
        <dbReference type="EMBL" id="MBM7809679.1"/>
    </source>
</evidence>
<dbReference type="RefSeq" id="WP_204840762.1">
    <property type="nucleotide sequence ID" value="NZ_JAFBCL010000001.1"/>
</dbReference>
<reference evidence="4" key="2">
    <citation type="submission" date="2021-04" db="EMBL/GenBank/DDBJ databases">
        <title>Saccharothrix algeriensis WGS.</title>
        <authorList>
            <person name="Stuskova K."/>
            <person name="Hakalova E."/>
            <person name="Tebbal A.B."/>
            <person name="Eichmeier A."/>
        </authorList>
    </citation>
    <scope>NUCLEOTIDE SEQUENCE</scope>
    <source>
        <strain evidence="4">NRRL B-24137</strain>
    </source>
</reference>
<gene>
    <name evidence="4" type="ORF">J7S33_02870</name>
    <name evidence="3" type="ORF">JOE68_000544</name>
</gene>
<feature type="region of interest" description="Disordered" evidence="1">
    <location>
        <begin position="1"/>
        <end position="23"/>
    </location>
</feature>
<dbReference type="Proteomes" id="UP001195724">
    <property type="component" value="Unassembled WGS sequence"/>
</dbReference>
<dbReference type="Proteomes" id="UP000671828">
    <property type="component" value="Chromosome"/>
</dbReference>
<dbReference type="EMBL" id="CP072788">
    <property type="protein sequence ID" value="QTR03978.1"/>
    <property type="molecule type" value="Genomic_DNA"/>
</dbReference>
<dbReference type="Pfam" id="PF14200">
    <property type="entry name" value="RicinB_lectin_2"/>
    <property type="match status" value="1"/>
</dbReference>
<dbReference type="InterPro" id="IPR035992">
    <property type="entry name" value="Ricin_B-like_lectins"/>
</dbReference>
<proteinExistence type="predicted"/>
<keyword evidence="6" id="KW-1185">Reference proteome</keyword>
<dbReference type="Gene3D" id="2.80.10.50">
    <property type="match status" value="1"/>
</dbReference>
<reference evidence="3 6" key="1">
    <citation type="submission" date="2021-01" db="EMBL/GenBank/DDBJ databases">
        <title>Sequencing the genomes of 1000 actinobacteria strains.</title>
        <authorList>
            <person name="Klenk H.-P."/>
        </authorList>
    </citation>
    <scope>NUCLEOTIDE SEQUENCE [LARGE SCALE GENOMIC DNA]</scope>
    <source>
        <strain evidence="3 6">DSM 44581</strain>
    </source>
</reference>
<sequence>MSSTTTARAASPEASPLDPPANVTAKFVNKSSGKCLNIPGGGTHDGALVTQFQCGNWSDHFWAINQV</sequence>